<accession>A0A6A6JVC5</accession>
<evidence type="ECO:0000313" key="3">
    <source>
        <dbReference type="Proteomes" id="UP000800097"/>
    </source>
</evidence>
<dbReference type="EMBL" id="ML986485">
    <property type="protein sequence ID" value="KAF2280542.1"/>
    <property type="molecule type" value="Genomic_DNA"/>
</dbReference>
<evidence type="ECO:0000313" key="2">
    <source>
        <dbReference type="EMBL" id="KAF2280542.1"/>
    </source>
</evidence>
<keyword evidence="3" id="KW-1185">Reference proteome</keyword>
<gene>
    <name evidence="2" type="ORF">EI97DRAFT_125261</name>
</gene>
<keyword evidence="1" id="KW-0732">Signal</keyword>
<sequence>MTLLTTLSSLLLLSLSALRAQGAVTQDDFTGLGEIWVLNSADWRTGNPSQKVGCLTSTGRFLGTEEYQDSIVSNDDETDSERSKCGVFQKLSVYPYTISSREGNCTFNDKNTEANKDSAYGKRDHAWSCNGKYVAEVFDALYTIDGFPYPFLCFGDIACYYDVPHIPSSGKTAPLWQFRWGSEQRGITPGHVMVQLMWHRVGAPKREGRPAPVPGPIIELEDDILLRGQQMRE</sequence>
<dbReference type="RefSeq" id="XP_033658080.1">
    <property type="nucleotide sequence ID" value="XM_033793067.1"/>
</dbReference>
<name>A0A6A6JVC5_WESOR</name>
<evidence type="ECO:0008006" key="4">
    <source>
        <dbReference type="Google" id="ProtNLM"/>
    </source>
</evidence>
<reference evidence="2" key="1">
    <citation type="journal article" date="2020" name="Stud. Mycol.">
        <title>101 Dothideomycetes genomes: a test case for predicting lifestyles and emergence of pathogens.</title>
        <authorList>
            <person name="Haridas S."/>
            <person name="Albert R."/>
            <person name="Binder M."/>
            <person name="Bloem J."/>
            <person name="Labutti K."/>
            <person name="Salamov A."/>
            <person name="Andreopoulos B."/>
            <person name="Baker S."/>
            <person name="Barry K."/>
            <person name="Bills G."/>
            <person name="Bluhm B."/>
            <person name="Cannon C."/>
            <person name="Castanera R."/>
            <person name="Culley D."/>
            <person name="Daum C."/>
            <person name="Ezra D."/>
            <person name="Gonzalez J."/>
            <person name="Henrissat B."/>
            <person name="Kuo A."/>
            <person name="Liang C."/>
            <person name="Lipzen A."/>
            <person name="Lutzoni F."/>
            <person name="Magnuson J."/>
            <person name="Mondo S."/>
            <person name="Nolan M."/>
            <person name="Ohm R."/>
            <person name="Pangilinan J."/>
            <person name="Park H.-J."/>
            <person name="Ramirez L."/>
            <person name="Alfaro M."/>
            <person name="Sun H."/>
            <person name="Tritt A."/>
            <person name="Yoshinaga Y."/>
            <person name="Zwiers L.-H."/>
            <person name="Turgeon B."/>
            <person name="Goodwin S."/>
            <person name="Spatafora J."/>
            <person name="Crous P."/>
            <person name="Grigoriev I."/>
        </authorList>
    </citation>
    <scope>NUCLEOTIDE SEQUENCE</scope>
    <source>
        <strain evidence="2">CBS 379.55</strain>
    </source>
</reference>
<organism evidence="2 3">
    <name type="scientific">Westerdykella ornata</name>
    <dbReference type="NCBI Taxonomy" id="318751"/>
    <lineage>
        <taxon>Eukaryota</taxon>
        <taxon>Fungi</taxon>
        <taxon>Dikarya</taxon>
        <taxon>Ascomycota</taxon>
        <taxon>Pezizomycotina</taxon>
        <taxon>Dothideomycetes</taxon>
        <taxon>Pleosporomycetidae</taxon>
        <taxon>Pleosporales</taxon>
        <taxon>Sporormiaceae</taxon>
        <taxon>Westerdykella</taxon>
    </lineage>
</organism>
<dbReference type="OrthoDB" id="3775566at2759"/>
<dbReference type="GeneID" id="54546242"/>
<feature type="signal peptide" evidence="1">
    <location>
        <begin position="1"/>
        <end position="22"/>
    </location>
</feature>
<dbReference type="AlphaFoldDB" id="A0A6A6JVC5"/>
<proteinExistence type="predicted"/>
<protein>
    <recommendedName>
        <fullName evidence="4">Ecp2 effector protein domain-containing protein</fullName>
    </recommendedName>
</protein>
<dbReference type="Proteomes" id="UP000800097">
    <property type="component" value="Unassembled WGS sequence"/>
</dbReference>
<feature type="chain" id="PRO_5025373304" description="Ecp2 effector protein domain-containing protein" evidence="1">
    <location>
        <begin position="23"/>
        <end position="233"/>
    </location>
</feature>
<evidence type="ECO:0000256" key="1">
    <source>
        <dbReference type="SAM" id="SignalP"/>
    </source>
</evidence>